<dbReference type="PROSITE" id="PS51167">
    <property type="entry name" value="CHORISMATE_MUT_1"/>
    <property type="match status" value="1"/>
</dbReference>
<evidence type="ECO:0000259" key="10">
    <source>
        <dbReference type="Pfam" id="PF02224"/>
    </source>
</evidence>
<dbReference type="PANTHER" id="PTHR21299:SF2">
    <property type="entry name" value="CYTIDYLATE KINASE"/>
    <property type="match status" value="1"/>
</dbReference>
<comment type="catalytic activity">
    <reaction evidence="7 8">
        <text>CMP + ATP = CDP + ADP</text>
        <dbReference type="Rhea" id="RHEA:11600"/>
        <dbReference type="ChEBI" id="CHEBI:30616"/>
        <dbReference type="ChEBI" id="CHEBI:58069"/>
        <dbReference type="ChEBI" id="CHEBI:60377"/>
        <dbReference type="ChEBI" id="CHEBI:456216"/>
        <dbReference type="EC" id="2.7.4.25"/>
    </reaction>
</comment>
<keyword evidence="2 8" id="KW-0808">Transferase</keyword>
<dbReference type="NCBIfam" id="TIGR00017">
    <property type="entry name" value="cmk"/>
    <property type="match status" value="1"/>
</dbReference>
<dbReference type="GO" id="GO:0006220">
    <property type="term" value="P:pyrimidine nucleotide metabolic process"/>
    <property type="evidence" value="ECO:0007669"/>
    <property type="project" value="UniProtKB-UniRule"/>
</dbReference>
<keyword evidence="9" id="KW-0057">Aromatic amino acid biosynthesis</keyword>
<keyword evidence="9" id="KW-0028">Amino-acid biosynthesis</keyword>
<dbReference type="GO" id="GO:0036431">
    <property type="term" value="F:dCMP kinase activity"/>
    <property type="evidence" value="ECO:0007669"/>
    <property type="project" value="InterPro"/>
</dbReference>
<feature type="domain" description="Cytidylate kinase" evidence="10">
    <location>
        <begin position="48"/>
        <end position="260"/>
    </location>
</feature>
<protein>
    <recommendedName>
        <fullName evidence="8">Cytidylate kinase</fullName>
        <shortName evidence="8">CK</shortName>
        <ecNumber evidence="8">2.7.4.25</ecNumber>
    </recommendedName>
    <alternativeName>
        <fullName evidence="8">Cytidine monophosphate kinase</fullName>
        <shortName evidence="8">CMP kinase</shortName>
    </alternativeName>
</protein>
<evidence type="ECO:0000256" key="7">
    <source>
        <dbReference type="ARBA" id="ARBA00048478"/>
    </source>
</evidence>
<dbReference type="CDD" id="cd02020">
    <property type="entry name" value="CMPK"/>
    <property type="match status" value="1"/>
</dbReference>
<dbReference type="GO" id="GO:0009073">
    <property type="term" value="P:aromatic amino acid family biosynthetic process"/>
    <property type="evidence" value="ECO:0007669"/>
    <property type="project" value="UniProtKB-UniRule"/>
</dbReference>
<dbReference type="Gene3D" id="3.40.50.300">
    <property type="entry name" value="P-loop containing nucleotide triphosphate hydrolases"/>
    <property type="match status" value="1"/>
</dbReference>
<comment type="caution">
    <text evidence="11">The sequence shown here is derived from an EMBL/GenBank/DDBJ whole genome shotgun (WGS) entry which is preliminary data.</text>
</comment>
<evidence type="ECO:0000313" key="11">
    <source>
        <dbReference type="EMBL" id="MBC8580332.1"/>
    </source>
</evidence>
<dbReference type="InterPro" id="IPR011994">
    <property type="entry name" value="Cytidylate_kinase_dom"/>
</dbReference>
<sequence>MYVKGSLEKCIRIAVLCQSEALVQQTVCHQYLKGAKKLRPDLGRFTLAIDGPAGAGKSTIAKCLAQNLRCTYIDTGAMYRTVGLFCIQNNIDYTNEDAVNSVLSQIGIDIIYEDNAQKIYLNGVDVSTAIRTQEVAAAASKVATYKEVREALVDMQRKLAATKSVVMDGRDIGTVVLPQATLKIFLTASAEERANRRLLEYEAKGMEVAYDVLLKEIQERDDQDANREVSPLKKADDGIEIDTTSLSIEEIIERIAHLLQERL</sequence>
<dbReference type="SUPFAM" id="SSF52540">
    <property type="entry name" value="P-loop containing nucleoside triphosphate hydrolases"/>
    <property type="match status" value="1"/>
</dbReference>
<dbReference type="EMBL" id="JACRSY010000019">
    <property type="protein sequence ID" value="MBC8580332.1"/>
    <property type="molecule type" value="Genomic_DNA"/>
</dbReference>
<proteinExistence type="inferred from homology"/>
<dbReference type="InterPro" id="IPR003136">
    <property type="entry name" value="Cytidylate_kin"/>
</dbReference>
<dbReference type="GO" id="GO:0015949">
    <property type="term" value="P:nucleobase-containing small molecule interconversion"/>
    <property type="evidence" value="ECO:0007669"/>
    <property type="project" value="TreeGrafter"/>
</dbReference>
<comment type="catalytic activity">
    <reaction evidence="6 8">
        <text>dCMP + ATP = dCDP + ADP</text>
        <dbReference type="Rhea" id="RHEA:25094"/>
        <dbReference type="ChEBI" id="CHEBI:30616"/>
        <dbReference type="ChEBI" id="CHEBI:57566"/>
        <dbReference type="ChEBI" id="CHEBI:58593"/>
        <dbReference type="ChEBI" id="CHEBI:456216"/>
        <dbReference type="EC" id="2.7.4.25"/>
    </reaction>
</comment>
<comment type="similarity">
    <text evidence="1 8">Belongs to the cytidylate kinase family. Type 1 subfamily.</text>
</comment>
<accession>A0A926EL47</accession>
<dbReference type="InterPro" id="IPR035959">
    <property type="entry name" value="RutC-like_sf"/>
</dbReference>
<dbReference type="Pfam" id="PF07736">
    <property type="entry name" value="CM_1"/>
    <property type="match status" value="1"/>
</dbReference>
<evidence type="ECO:0000256" key="4">
    <source>
        <dbReference type="ARBA" id="ARBA00022777"/>
    </source>
</evidence>
<dbReference type="GO" id="GO:0005829">
    <property type="term" value="C:cytosol"/>
    <property type="evidence" value="ECO:0007669"/>
    <property type="project" value="TreeGrafter"/>
</dbReference>
<dbReference type="SUPFAM" id="SSF55298">
    <property type="entry name" value="YjgF-like"/>
    <property type="match status" value="1"/>
</dbReference>
<organism evidence="11 12">
    <name type="scientific">Zhenhengia yiwuensis</name>
    <dbReference type="NCBI Taxonomy" id="2763666"/>
    <lineage>
        <taxon>Bacteria</taxon>
        <taxon>Bacillati</taxon>
        <taxon>Bacillota</taxon>
        <taxon>Clostridia</taxon>
        <taxon>Lachnospirales</taxon>
        <taxon>Lachnospiraceae</taxon>
        <taxon>Zhenhengia</taxon>
    </lineage>
</organism>
<evidence type="ECO:0000256" key="2">
    <source>
        <dbReference type="ARBA" id="ARBA00022679"/>
    </source>
</evidence>
<dbReference type="GO" id="GO:0004106">
    <property type="term" value="F:chorismate mutase activity"/>
    <property type="evidence" value="ECO:0007669"/>
    <property type="project" value="UniProtKB-EC"/>
</dbReference>
<evidence type="ECO:0000313" key="12">
    <source>
        <dbReference type="Proteomes" id="UP000655830"/>
    </source>
</evidence>
<keyword evidence="8" id="KW-0963">Cytoplasm</keyword>
<dbReference type="HAMAP" id="MF_00238">
    <property type="entry name" value="Cytidyl_kinase_type1"/>
    <property type="match status" value="1"/>
</dbReference>
<gene>
    <name evidence="8" type="primary">cmk</name>
    <name evidence="11" type="ORF">H8718_12420</name>
</gene>
<dbReference type="PANTHER" id="PTHR21299">
    <property type="entry name" value="CYTIDYLATE KINASE/PANTOATE-BETA-ALANINE LIGASE"/>
    <property type="match status" value="1"/>
</dbReference>
<dbReference type="InterPro" id="IPR008243">
    <property type="entry name" value="Chorismate_mutase_AroH"/>
</dbReference>
<dbReference type="GO" id="GO:0005524">
    <property type="term" value="F:ATP binding"/>
    <property type="evidence" value="ECO:0007669"/>
    <property type="project" value="UniProtKB-UniRule"/>
</dbReference>
<evidence type="ECO:0000256" key="9">
    <source>
        <dbReference type="PROSITE-ProRule" id="PRU00514"/>
    </source>
</evidence>
<comment type="subcellular location">
    <subcellularLocation>
        <location evidence="8">Cytoplasm</location>
    </subcellularLocation>
</comment>
<evidence type="ECO:0000256" key="3">
    <source>
        <dbReference type="ARBA" id="ARBA00022741"/>
    </source>
</evidence>
<dbReference type="InterPro" id="IPR027417">
    <property type="entry name" value="P-loop_NTPase"/>
</dbReference>
<keyword evidence="9" id="KW-0413">Isomerase</keyword>
<feature type="binding site" evidence="8">
    <location>
        <begin position="51"/>
        <end position="59"/>
    </location>
    <ligand>
        <name>ATP</name>
        <dbReference type="ChEBI" id="CHEBI:30616"/>
    </ligand>
</feature>
<evidence type="ECO:0000256" key="8">
    <source>
        <dbReference type="HAMAP-Rule" id="MF_00238"/>
    </source>
</evidence>
<dbReference type="Proteomes" id="UP000655830">
    <property type="component" value="Unassembled WGS sequence"/>
</dbReference>
<dbReference type="Pfam" id="PF02224">
    <property type="entry name" value="Cytidylate_kin"/>
    <property type="match status" value="1"/>
</dbReference>
<keyword evidence="12" id="KW-1185">Reference proteome</keyword>
<dbReference type="AlphaFoldDB" id="A0A926EL47"/>
<keyword evidence="5 8" id="KW-0067">ATP-binding</keyword>
<keyword evidence="4 8" id="KW-0418">Kinase</keyword>
<reference evidence="11" key="1">
    <citation type="submission" date="2020-08" db="EMBL/GenBank/DDBJ databases">
        <title>Genome public.</title>
        <authorList>
            <person name="Liu C."/>
            <person name="Sun Q."/>
        </authorList>
    </citation>
    <scope>NUCLEOTIDE SEQUENCE</scope>
    <source>
        <strain evidence="11">NSJ-12</strain>
    </source>
</reference>
<evidence type="ECO:0000256" key="5">
    <source>
        <dbReference type="ARBA" id="ARBA00022840"/>
    </source>
</evidence>
<dbReference type="GO" id="GO:0008652">
    <property type="term" value="P:amino acid biosynthetic process"/>
    <property type="evidence" value="ECO:0007669"/>
    <property type="project" value="UniProtKB-UniRule"/>
</dbReference>
<dbReference type="Gene3D" id="3.30.1330.40">
    <property type="entry name" value="RutC-like"/>
    <property type="match status" value="1"/>
</dbReference>
<comment type="catalytic activity">
    <reaction evidence="9">
        <text>chorismate = prephenate</text>
        <dbReference type="Rhea" id="RHEA:13897"/>
        <dbReference type="ChEBI" id="CHEBI:29748"/>
        <dbReference type="ChEBI" id="CHEBI:29934"/>
        <dbReference type="EC" id="5.4.99.5"/>
    </reaction>
</comment>
<evidence type="ECO:0000256" key="6">
    <source>
        <dbReference type="ARBA" id="ARBA00047615"/>
    </source>
</evidence>
<evidence type="ECO:0000256" key="1">
    <source>
        <dbReference type="ARBA" id="ARBA00009427"/>
    </source>
</evidence>
<dbReference type="EC" id="2.7.4.25" evidence="8"/>
<keyword evidence="3 8" id="KW-0547">Nucleotide-binding</keyword>
<name>A0A926EL47_9FIRM</name>